<dbReference type="Proteomes" id="UP001152888">
    <property type="component" value="Unassembled WGS sequence"/>
</dbReference>
<sequence>MGYLHGFSQPSVSKALHLPDILSKHIYFPQTLSERIVIILPCILRR</sequence>
<dbReference type="EMBL" id="CAKOFQ010007186">
    <property type="protein sequence ID" value="CAH1993876.1"/>
    <property type="molecule type" value="Genomic_DNA"/>
</dbReference>
<protein>
    <submittedName>
        <fullName evidence="1">Uncharacterized protein</fullName>
    </submittedName>
</protein>
<evidence type="ECO:0000313" key="2">
    <source>
        <dbReference type="Proteomes" id="UP001152888"/>
    </source>
</evidence>
<dbReference type="AlphaFoldDB" id="A0A9P0LLX3"/>
<organism evidence="1 2">
    <name type="scientific">Acanthoscelides obtectus</name>
    <name type="common">Bean weevil</name>
    <name type="synonym">Bruchus obtectus</name>
    <dbReference type="NCBI Taxonomy" id="200917"/>
    <lineage>
        <taxon>Eukaryota</taxon>
        <taxon>Metazoa</taxon>
        <taxon>Ecdysozoa</taxon>
        <taxon>Arthropoda</taxon>
        <taxon>Hexapoda</taxon>
        <taxon>Insecta</taxon>
        <taxon>Pterygota</taxon>
        <taxon>Neoptera</taxon>
        <taxon>Endopterygota</taxon>
        <taxon>Coleoptera</taxon>
        <taxon>Polyphaga</taxon>
        <taxon>Cucujiformia</taxon>
        <taxon>Chrysomeloidea</taxon>
        <taxon>Chrysomelidae</taxon>
        <taxon>Bruchinae</taxon>
        <taxon>Bruchini</taxon>
        <taxon>Acanthoscelides</taxon>
    </lineage>
</organism>
<comment type="caution">
    <text evidence="1">The sequence shown here is derived from an EMBL/GenBank/DDBJ whole genome shotgun (WGS) entry which is preliminary data.</text>
</comment>
<name>A0A9P0LLX3_ACAOB</name>
<dbReference type="OrthoDB" id="6770542at2759"/>
<keyword evidence="2" id="KW-1185">Reference proteome</keyword>
<reference evidence="1" key="1">
    <citation type="submission" date="2022-03" db="EMBL/GenBank/DDBJ databases">
        <authorList>
            <person name="Sayadi A."/>
        </authorList>
    </citation>
    <scope>NUCLEOTIDE SEQUENCE</scope>
</reference>
<evidence type="ECO:0000313" key="1">
    <source>
        <dbReference type="EMBL" id="CAH1993876.1"/>
    </source>
</evidence>
<proteinExistence type="predicted"/>
<gene>
    <name evidence="1" type="ORF">ACAOBT_LOCUS21788</name>
</gene>
<accession>A0A9P0LLX3</accession>